<dbReference type="GO" id="GO:0000400">
    <property type="term" value="F:four-way junction DNA binding"/>
    <property type="evidence" value="ECO:0007669"/>
    <property type="project" value="UniProtKB-UniRule"/>
</dbReference>
<dbReference type="InterPro" id="IPR027417">
    <property type="entry name" value="P-loop_NTPase"/>
</dbReference>
<dbReference type="Gene3D" id="3.40.50.300">
    <property type="entry name" value="P-loop containing nucleotide triphosphate hydrolases"/>
    <property type="match status" value="1"/>
</dbReference>
<dbReference type="EC" id="3.6.4.-" evidence="9"/>
<feature type="binding site" evidence="9">
    <location>
        <position position="304"/>
    </location>
    <ligand>
        <name>DNA</name>
        <dbReference type="ChEBI" id="CHEBI:16991"/>
    </ligand>
</feature>
<evidence type="ECO:0000256" key="9">
    <source>
        <dbReference type="HAMAP-Rule" id="MF_00016"/>
    </source>
</evidence>
<keyword evidence="2 9" id="KW-0547">Nucleotide-binding</keyword>
<evidence type="ECO:0000256" key="3">
    <source>
        <dbReference type="ARBA" id="ARBA00022763"/>
    </source>
</evidence>
<evidence type="ECO:0000256" key="2">
    <source>
        <dbReference type="ARBA" id="ARBA00022741"/>
    </source>
</evidence>
<feature type="binding site" evidence="9">
    <location>
        <position position="55"/>
    </location>
    <ligand>
        <name>Mg(2+)</name>
        <dbReference type="ChEBI" id="CHEBI:18420"/>
    </ligand>
</feature>
<dbReference type="SUPFAM" id="SSF46785">
    <property type="entry name" value="Winged helix' DNA-binding domain"/>
    <property type="match status" value="1"/>
</dbReference>
<dbReference type="OrthoDB" id="9804478at2"/>
<dbReference type="GO" id="GO:0009378">
    <property type="term" value="F:four-way junction helicase activity"/>
    <property type="evidence" value="ECO:0007669"/>
    <property type="project" value="InterPro"/>
</dbReference>
<feature type="binding site" evidence="9">
    <location>
        <position position="51"/>
    </location>
    <ligand>
        <name>ATP</name>
        <dbReference type="ChEBI" id="CHEBI:30616"/>
    </ligand>
</feature>
<feature type="binding site" evidence="9">
    <location>
        <position position="299"/>
    </location>
    <ligand>
        <name>DNA</name>
        <dbReference type="ChEBI" id="CHEBI:16991"/>
    </ligand>
</feature>
<evidence type="ECO:0000256" key="5">
    <source>
        <dbReference type="ARBA" id="ARBA00022840"/>
    </source>
</evidence>
<dbReference type="NCBIfam" id="NF000868">
    <property type="entry name" value="PRK00080.1"/>
    <property type="match status" value="1"/>
</dbReference>
<feature type="binding site" evidence="9">
    <location>
        <position position="207"/>
    </location>
    <ligand>
        <name>ATP</name>
        <dbReference type="ChEBI" id="CHEBI:30616"/>
    </ligand>
</feature>
<dbReference type="AlphaFoldDB" id="A0A269TIV5"/>
<comment type="domain">
    <text evidence="9">Has 3 domains, the large (RuvB-L) and small ATPase (RuvB-S) domains and the C-terminal head (RuvB-H) domain. The head domain binds DNA, while the ATPase domains jointly bind ATP, ADP or are empty depending on the state of the subunit in the translocation cycle. During a single DNA translocation step the structure of each domain remains the same, but their relative positions change.</text>
</comment>
<feature type="domain" description="AAA+ ATPase" evidence="10">
    <location>
        <begin position="40"/>
        <end position="171"/>
    </location>
</feature>
<dbReference type="InterPro" id="IPR036388">
    <property type="entry name" value="WH-like_DNA-bd_sf"/>
</dbReference>
<proteinExistence type="inferred from homology"/>
<feature type="binding site" evidence="9">
    <location>
        <position position="56"/>
    </location>
    <ligand>
        <name>ATP</name>
        <dbReference type="ChEBI" id="CHEBI:30616"/>
    </ligand>
</feature>
<evidence type="ECO:0000256" key="4">
    <source>
        <dbReference type="ARBA" id="ARBA00022801"/>
    </source>
</evidence>
<dbReference type="Gene3D" id="1.10.8.60">
    <property type="match status" value="1"/>
</dbReference>
<organism evidence="11 12">
    <name type="scientific">Mycoplasmopsis agassizii</name>
    <dbReference type="NCBI Taxonomy" id="33922"/>
    <lineage>
        <taxon>Bacteria</taxon>
        <taxon>Bacillati</taxon>
        <taxon>Mycoplasmatota</taxon>
        <taxon>Mycoplasmoidales</taxon>
        <taxon>Metamycoplasmataceae</taxon>
        <taxon>Mycoplasmopsis</taxon>
    </lineage>
</organism>
<comment type="subcellular location">
    <subcellularLocation>
        <location evidence="9">Cytoplasm</location>
    </subcellularLocation>
</comment>
<comment type="function">
    <text evidence="9">The RuvA-RuvB-RuvC complex processes Holliday junction (HJ) DNA during genetic recombination and DNA repair, while the RuvA-RuvB complex plays an important role in the rescue of blocked DNA replication forks via replication fork reversal (RFR). RuvA specifically binds to HJ cruciform DNA, conferring on it an open structure. The RuvB hexamer acts as an ATP-dependent pump, pulling dsDNA into and through the RuvAB complex. RuvB forms 2 homohexamers on either side of HJ DNA bound by 1 or 2 RuvA tetramers; 4 subunits per hexamer contact DNA at a time. Coordinated motions by a converter formed by DNA-disengaged RuvB subunits stimulates ATP hydrolysis and nucleotide exchange. Immobilization of the converter enables RuvB to convert the ATP-contained energy into a lever motion, pulling 2 nucleotides of DNA out of the RuvA tetramer per ATP hydrolyzed, thus driving DNA branch migration. The RuvB motors rotate together with the DNA substrate, which together with the progressing nucleotide cycle form the mechanistic basis for DNA recombination by continuous HJ branch migration. Branch migration allows RuvC to scan DNA until it finds its consensus sequence, where it cleaves and resolves cruciform DNA.</text>
</comment>
<comment type="catalytic activity">
    <reaction evidence="9">
        <text>ATP + H2O = ADP + phosphate + H(+)</text>
        <dbReference type="Rhea" id="RHEA:13065"/>
        <dbReference type="ChEBI" id="CHEBI:15377"/>
        <dbReference type="ChEBI" id="CHEBI:15378"/>
        <dbReference type="ChEBI" id="CHEBI:30616"/>
        <dbReference type="ChEBI" id="CHEBI:43474"/>
        <dbReference type="ChEBI" id="CHEBI:456216"/>
    </reaction>
</comment>
<feature type="binding site" evidence="9">
    <location>
        <position position="54"/>
    </location>
    <ligand>
        <name>ATP</name>
        <dbReference type="ChEBI" id="CHEBI:30616"/>
    </ligand>
</feature>
<dbReference type="Gene3D" id="1.10.10.10">
    <property type="entry name" value="Winged helix-like DNA-binding domain superfamily/Winged helix DNA-binding domain"/>
    <property type="match status" value="1"/>
</dbReference>
<evidence type="ECO:0000256" key="1">
    <source>
        <dbReference type="ARBA" id="ARBA00022490"/>
    </source>
</evidence>
<dbReference type="GO" id="GO:0016887">
    <property type="term" value="F:ATP hydrolysis activity"/>
    <property type="evidence" value="ECO:0007669"/>
    <property type="project" value="RHEA"/>
</dbReference>
<dbReference type="InterPro" id="IPR008823">
    <property type="entry name" value="RuvB_wg_C"/>
</dbReference>
<dbReference type="GO" id="GO:0006310">
    <property type="term" value="P:DNA recombination"/>
    <property type="evidence" value="ECO:0007669"/>
    <property type="project" value="UniProtKB-UniRule"/>
</dbReference>
<dbReference type="InterPro" id="IPR008824">
    <property type="entry name" value="RuvB-like_N"/>
</dbReference>
<keyword evidence="3 9" id="KW-0227">DNA damage</keyword>
<evidence type="ECO:0000313" key="11">
    <source>
        <dbReference type="EMBL" id="PAK21341.1"/>
    </source>
</evidence>
<keyword evidence="5 9" id="KW-0067">ATP-binding</keyword>
<keyword evidence="7 9" id="KW-0233">DNA recombination</keyword>
<feature type="binding site" evidence="9">
    <location>
        <begin position="117"/>
        <end position="119"/>
    </location>
    <ligand>
        <name>ATP</name>
        <dbReference type="ChEBI" id="CHEBI:30616"/>
    </ligand>
</feature>
<dbReference type="NCBIfam" id="TIGR00635">
    <property type="entry name" value="ruvB"/>
    <property type="match status" value="1"/>
</dbReference>
<dbReference type="InterPro" id="IPR003593">
    <property type="entry name" value="AAA+_ATPase"/>
</dbReference>
<accession>A0A269TIV5</accession>
<dbReference type="Pfam" id="PF05491">
    <property type="entry name" value="WHD_RuvB"/>
    <property type="match status" value="1"/>
</dbReference>
<dbReference type="GO" id="GO:0006281">
    <property type="term" value="P:DNA repair"/>
    <property type="evidence" value="ECO:0007669"/>
    <property type="project" value="UniProtKB-UniRule"/>
</dbReference>
<name>A0A269TIV5_9BACT</name>
<dbReference type="InterPro" id="IPR004605">
    <property type="entry name" value="DNA_helicase_Holl-junc_RuvB"/>
</dbReference>
<dbReference type="InterPro" id="IPR041445">
    <property type="entry name" value="AAA_lid_4"/>
</dbReference>
<protein>
    <recommendedName>
        <fullName evidence="9">Holliday junction branch migration complex subunit RuvB</fullName>
        <ecNumber evidence="9">3.6.4.-</ecNumber>
    </recommendedName>
</protein>
<dbReference type="GO" id="GO:0005524">
    <property type="term" value="F:ATP binding"/>
    <property type="evidence" value="ECO:0007669"/>
    <property type="project" value="UniProtKB-UniRule"/>
</dbReference>
<dbReference type="GO" id="GO:0005737">
    <property type="term" value="C:cytoplasm"/>
    <property type="evidence" value="ECO:0007669"/>
    <property type="project" value="UniProtKB-SubCell"/>
</dbReference>
<dbReference type="Pfam" id="PF05496">
    <property type="entry name" value="RuvB_N"/>
    <property type="match status" value="1"/>
</dbReference>
<dbReference type="InterPro" id="IPR036390">
    <property type="entry name" value="WH_DNA-bd_sf"/>
</dbReference>
<feature type="binding site" evidence="9">
    <location>
        <position position="160"/>
    </location>
    <ligand>
        <name>ATP</name>
        <dbReference type="ChEBI" id="CHEBI:30616"/>
    </ligand>
</feature>
<evidence type="ECO:0000259" key="10">
    <source>
        <dbReference type="SMART" id="SM00382"/>
    </source>
</evidence>
<comment type="caution">
    <text evidence="11">The sequence shown here is derived from an EMBL/GenBank/DDBJ whole genome shotgun (WGS) entry which is preliminary data.</text>
</comment>
<gene>
    <name evidence="9" type="primary">ruvB</name>
    <name evidence="11" type="ORF">CJJ23_02535</name>
</gene>
<dbReference type="Pfam" id="PF17864">
    <property type="entry name" value="AAA_lid_4"/>
    <property type="match status" value="1"/>
</dbReference>
<keyword evidence="4 9" id="KW-0378">Hydrolase</keyword>
<keyword evidence="11" id="KW-0347">Helicase</keyword>
<feature type="binding site" evidence="9">
    <location>
        <position position="10"/>
    </location>
    <ligand>
        <name>ATP</name>
        <dbReference type="ChEBI" id="CHEBI:30616"/>
    </ligand>
</feature>
<evidence type="ECO:0000313" key="12">
    <source>
        <dbReference type="Proteomes" id="UP000216943"/>
    </source>
</evidence>
<dbReference type="PANTHER" id="PTHR42848">
    <property type="match status" value="1"/>
</dbReference>
<feature type="binding site" evidence="9">
    <location>
        <position position="9"/>
    </location>
    <ligand>
        <name>ATP</name>
        <dbReference type="ChEBI" id="CHEBI:30616"/>
    </ligand>
</feature>
<dbReference type="GO" id="GO:0048476">
    <property type="term" value="C:Holliday junction resolvase complex"/>
    <property type="evidence" value="ECO:0007669"/>
    <property type="project" value="UniProtKB-UniRule"/>
</dbReference>
<dbReference type="EMBL" id="NQNY01000007">
    <property type="protein sequence ID" value="PAK21341.1"/>
    <property type="molecule type" value="Genomic_DNA"/>
</dbReference>
<feature type="region of interest" description="Head domain (RuvB-H)" evidence="9">
    <location>
        <begin position="244"/>
        <end position="321"/>
    </location>
</feature>
<keyword evidence="8 9" id="KW-0234">DNA repair</keyword>
<comment type="caution">
    <text evidence="9">Lacks conserved residue(s) required for the propagation of feature annotation.</text>
</comment>
<evidence type="ECO:0000256" key="7">
    <source>
        <dbReference type="ARBA" id="ARBA00023172"/>
    </source>
</evidence>
<dbReference type="CDD" id="cd00009">
    <property type="entry name" value="AAA"/>
    <property type="match status" value="1"/>
</dbReference>
<evidence type="ECO:0000256" key="6">
    <source>
        <dbReference type="ARBA" id="ARBA00023125"/>
    </source>
</evidence>
<reference evidence="12" key="1">
    <citation type="submission" date="2017-08" db="EMBL/GenBank/DDBJ databases">
        <authorList>
            <person name="Alvarez-Ponce D."/>
            <person name="Weitzman C.L."/>
            <person name="Tillett R.L."/>
            <person name="Sandmeier F.C."/>
            <person name="Tracy C.R."/>
        </authorList>
    </citation>
    <scope>NUCLEOTIDE SEQUENCE [LARGE SCALE GENOMIC DNA]</scope>
    <source>
        <strain evidence="12">723</strain>
    </source>
</reference>
<sequence>MAKHQNLEIRPTSFKQYIGQEKIKNTLKIMIGSSQIQNKVLPHILLYGAPGSGKTTLANVIAKESGMKIYYSQGSLFEKKATLLSVLTAIEENTILFIDEIHSLPKNIEEMLYSVMEDFVIDIVLGVDSNSKVVRMKVKPFTLIGATTKLEIISKPLRDRFGFLSKMVTYQLSDIKKIIKNNAKIIKIDLDENNIDYIAEYSQLTPRITNNLLARIKDYVVFNKLENLNHKILSKIFDYLGLYEFGLNEEHLKYLQTLSESFKNKYVSLDVLAGLLNSSKESITQEIEPALLNFKLINKTIRGRQLTQQGEKYLERNISKQ</sequence>
<comment type="subunit">
    <text evidence="9">Homohexamer. Forms an RuvA(8)-RuvB(12)-Holliday junction (HJ) complex. HJ DNA is sandwiched between 2 RuvA tetramers; dsDNA enters through RuvA and exits via RuvB. An RuvB hexamer assembles on each DNA strand where it exits the tetramer. Each RuvB hexamer is contacted by two RuvA subunits (via domain III) on 2 adjacent RuvB subunits; this complex drives branch migration. In the full resolvosome a probable DNA-RuvA(4)-RuvB(12)-RuvC(2) complex forms which resolves the HJ.</text>
</comment>
<keyword evidence="1 9" id="KW-0963">Cytoplasm</keyword>
<dbReference type="PANTHER" id="PTHR42848:SF1">
    <property type="entry name" value="HOLLIDAY JUNCTION BRANCH MIGRATION COMPLEX SUBUNIT RUVB"/>
    <property type="match status" value="1"/>
</dbReference>
<comment type="similarity">
    <text evidence="9">Belongs to the RuvB family.</text>
</comment>
<feature type="binding site" evidence="9">
    <location>
        <position position="55"/>
    </location>
    <ligand>
        <name>ATP</name>
        <dbReference type="ChEBI" id="CHEBI:30616"/>
    </ligand>
</feature>
<feature type="binding site" evidence="9">
    <location>
        <position position="170"/>
    </location>
    <ligand>
        <name>ATP</name>
        <dbReference type="ChEBI" id="CHEBI:30616"/>
    </ligand>
</feature>
<keyword evidence="6 9" id="KW-0238">DNA-binding</keyword>
<dbReference type="HAMAP" id="MF_00016">
    <property type="entry name" value="DNA_HJ_migration_RuvB"/>
    <property type="match status" value="1"/>
</dbReference>
<dbReference type="SMART" id="SM00382">
    <property type="entry name" value="AAA"/>
    <property type="match status" value="1"/>
</dbReference>
<dbReference type="Proteomes" id="UP000216943">
    <property type="component" value="Unassembled WGS sequence"/>
</dbReference>
<feature type="region of interest" description="Small ATPAse domain (RuvB-S)" evidence="9">
    <location>
        <begin position="171"/>
        <end position="241"/>
    </location>
</feature>
<evidence type="ECO:0000256" key="8">
    <source>
        <dbReference type="ARBA" id="ARBA00023204"/>
    </source>
</evidence>
<dbReference type="SUPFAM" id="SSF52540">
    <property type="entry name" value="P-loop containing nucleoside triphosphate hydrolases"/>
    <property type="match status" value="1"/>
</dbReference>